<evidence type="ECO:0000256" key="3">
    <source>
        <dbReference type="ARBA" id="ARBA00022490"/>
    </source>
</evidence>
<proteinExistence type="predicted"/>
<dbReference type="OrthoDB" id="676979at2759"/>
<dbReference type="PANTHER" id="PTHR46545">
    <property type="entry name" value="LEUCINE-RICH REPEAT-CONTAINING PROTEIN 51"/>
    <property type="match status" value="1"/>
</dbReference>
<dbReference type="InterPro" id="IPR001611">
    <property type="entry name" value="Leu-rich_rpt"/>
</dbReference>
<accession>A0A6J2VKT9</accession>
<keyword evidence="5" id="KW-0677">Repeat</keyword>
<evidence type="ECO:0000313" key="6">
    <source>
        <dbReference type="Proteomes" id="UP000504632"/>
    </source>
</evidence>
<dbReference type="RefSeq" id="XP_030632517.1">
    <property type="nucleotide sequence ID" value="XM_030776657.1"/>
</dbReference>
<dbReference type="Proteomes" id="UP000504632">
    <property type="component" value="Chromosome 6"/>
</dbReference>
<evidence type="ECO:0000256" key="1">
    <source>
        <dbReference type="ARBA" id="ARBA00004496"/>
    </source>
</evidence>
<keyword evidence="6" id="KW-1185">Reference proteome</keyword>
<reference evidence="7" key="1">
    <citation type="submission" date="2025-08" db="UniProtKB">
        <authorList>
            <consortium name="RefSeq"/>
        </authorList>
    </citation>
    <scope>IDENTIFICATION</scope>
</reference>
<dbReference type="CTD" id="120356739"/>
<name>A0A6J2VKT9_CHACN</name>
<comment type="subcellular location">
    <subcellularLocation>
        <location evidence="1">Cytoplasm</location>
    </subcellularLocation>
</comment>
<dbReference type="GO" id="GO:0005737">
    <property type="term" value="C:cytoplasm"/>
    <property type="evidence" value="ECO:0007669"/>
    <property type="project" value="UniProtKB-SubCell"/>
</dbReference>
<sequence length="182" mass="20514">MFEVPVDFSFKRLESVADALTVEPNGSVRPLKRNKEGKIRSKALRFNNNHITDVSGLINTVMALLCEAPRLAWLDLSFNEISHISPVLTELKELRVLYLHSNNVCKLSEVDKLSVLPLLHTITLHGNGMENERGYRGYVIAVLPHLKTMDFSAVTRQERVMADIWHKANRRGNAARQGPGNC</sequence>
<evidence type="ECO:0000256" key="2">
    <source>
        <dbReference type="ARBA" id="ARBA00014223"/>
    </source>
</evidence>
<protein>
    <recommendedName>
        <fullName evidence="2">Leucine-rich repeat-containing protein 51</fullName>
    </recommendedName>
</protein>
<dbReference type="InterPro" id="IPR032675">
    <property type="entry name" value="LRR_dom_sf"/>
</dbReference>
<organism evidence="6 7">
    <name type="scientific">Chanos chanos</name>
    <name type="common">Milkfish</name>
    <name type="synonym">Mugil chanos</name>
    <dbReference type="NCBI Taxonomy" id="29144"/>
    <lineage>
        <taxon>Eukaryota</taxon>
        <taxon>Metazoa</taxon>
        <taxon>Chordata</taxon>
        <taxon>Craniata</taxon>
        <taxon>Vertebrata</taxon>
        <taxon>Euteleostomi</taxon>
        <taxon>Actinopterygii</taxon>
        <taxon>Neopterygii</taxon>
        <taxon>Teleostei</taxon>
        <taxon>Ostariophysi</taxon>
        <taxon>Gonorynchiformes</taxon>
        <taxon>Chanidae</taxon>
        <taxon>Chanos</taxon>
    </lineage>
</organism>
<dbReference type="AlphaFoldDB" id="A0A6J2VKT9"/>
<dbReference type="PROSITE" id="PS51450">
    <property type="entry name" value="LRR"/>
    <property type="match status" value="2"/>
</dbReference>
<dbReference type="Pfam" id="PF14580">
    <property type="entry name" value="LRR_9"/>
    <property type="match status" value="1"/>
</dbReference>
<keyword evidence="4" id="KW-0433">Leucine-rich repeat</keyword>
<dbReference type="InParanoid" id="A0A6J2VKT9"/>
<dbReference type="Gene3D" id="3.80.10.10">
    <property type="entry name" value="Ribonuclease Inhibitor"/>
    <property type="match status" value="1"/>
</dbReference>
<dbReference type="SUPFAM" id="SSF52058">
    <property type="entry name" value="L domain-like"/>
    <property type="match status" value="1"/>
</dbReference>
<keyword evidence="3" id="KW-0963">Cytoplasm</keyword>
<dbReference type="GeneID" id="115813959"/>
<dbReference type="PANTHER" id="PTHR46545:SF1">
    <property type="entry name" value="LEUCINE-RICH REPEAT-CONTAINING PROTEIN 51"/>
    <property type="match status" value="1"/>
</dbReference>
<evidence type="ECO:0000256" key="4">
    <source>
        <dbReference type="ARBA" id="ARBA00022614"/>
    </source>
</evidence>
<gene>
    <name evidence="7" type="primary">lrrc51</name>
</gene>
<evidence type="ECO:0000313" key="7">
    <source>
        <dbReference type="RefSeq" id="XP_030632517.1"/>
    </source>
</evidence>
<evidence type="ECO:0000256" key="5">
    <source>
        <dbReference type="ARBA" id="ARBA00022737"/>
    </source>
</evidence>